<dbReference type="AlphaFoldDB" id="A0A8S9SDS2"/>
<comment type="caution">
    <text evidence="1">The sequence shown here is derived from an EMBL/GenBank/DDBJ whole genome shotgun (WGS) entry which is preliminary data.</text>
</comment>
<gene>
    <name evidence="1" type="ORF">F2Q69_00035192</name>
</gene>
<accession>A0A8S9SDS2</accession>
<name>A0A8S9SDS2_BRACR</name>
<reference evidence="1" key="1">
    <citation type="submission" date="2019-12" db="EMBL/GenBank/DDBJ databases">
        <title>Genome sequencing and annotation of Brassica cretica.</title>
        <authorList>
            <person name="Studholme D.J."/>
            <person name="Sarris P."/>
        </authorList>
    </citation>
    <scope>NUCLEOTIDE SEQUENCE</scope>
    <source>
        <strain evidence="1">PFS-109/04</strain>
        <tissue evidence="1">Leaf</tissue>
    </source>
</reference>
<protein>
    <submittedName>
        <fullName evidence="1">Uncharacterized protein</fullName>
    </submittedName>
</protein>
<proteinExistence type="predicted"/>
<organism evidence="1 2">
    <name type="scientific">Brassica cretica</name>
    <name type="common">Mustard</name>
    <dbReference type="NCBI Taxonomy" id="69181"/>
    <lineage>
        <taxon>Eukaryota</taxon>
        <taxon>Viridiplantae</taxon>
        <taxon>Streptophyta</taxon>
        <taxon>Embryophyta</taxon>
        <taxon>Tracheophyta</taxon>
        <taxon>Spermatophyta</taxon>
        <taxon>Magnoliopsida</taxon>
        <taxon>eudicotyledons</taxon>
        <taxon>Gunneridae</taxon>
        <taxon>Pentapetalae</taxon>
        <taxon>rosids</taxon>
        <taxon>malvids</taxon>
        <taxon>Brassicales</taxon>
        <taxon>Brassicaceae</taxon>
        <taxon>Brassiceae</taxon>
        <taxon>Brassica</taxon>
    </lineage>
</organism>
<dbReference type="Proteomes" id="UP000712600">
    <property type="component" value="Unassembled WGS sequence"/>
</dbReference>
<dbReference type="EMBL" id="QGKX02000004">
    <property type="protein sequence ID" value="KAF3598323.1"/>
    <property type="molecule type" value="Genomic_DNA"/>
</dbReference>
<sequence length="78" mass="8844">MCAGGNRETILIARSDRPDAKFLSAMIDTCFNHQEGIKVSFDDRSIVRPSRAKELRTSRRLFELRSLIEPSPTSSFVD</sequence>
<evidence type="ECO:0000313" key="2">
    <source>
        <dbReference type="Proteomes" id="UP000712600"/>
    </source>
</evidence>
<evidence type="ECO:0000313" key="1">
    <source>
        <dbReference type="EMBL" id="KAF3598323.1"/>
    </source>
</evidence>